<dbReference type="Gene3D" id="3.30.70.60">
    <property type="match status" value="1"/>
</dbReference>
<dbReference type="GO" id="GO:0019843">
    <property type="term" value="F:rRNA binding"/>
    <property type="evidence" value="ECO:0007669"/>
    <property type="project" value="InterPro"/>
</dbReference>
<reference evidence="4" key="1">
    <citation type="journal article" date="2016" name="Proc. Natl. Acad. Sci. U.S.A.">
        <title>Comparative genomics of biotechnologically important yeasts.</title>
        <authorList>
            <person name="Riley R."/>
            <person name="Haridas S."/>
            <person name="Wolfe K.H."/>
            <person name="Lopes M.R."/>
            <person name="Hittinger C.T."/>
            <person name="Goeker M."/>
            <person name="Salamov A.A."/>
            <person name="Wisecaver J.H."/>
            <person name="Long T.M."/>
            <person name="Calvey C.H."/>
            <person name="Aerts A.L."/>
            <person name="Barry K.W."/>
            <person name="Choi C."/>
            <person name="Clum A."/>
            <person name="Coughlan A.Y."/>
            <person name="Deshpande S."/>
            <person name="Douglass A.P."/>
            <person name="Hanson S.J."/>
            <person name="Klenk H.-P."/>
            <person name="LaButti K.M."/>
            <person name="Lapidus A."/>
            <person name="Lindquist E.A."/>
            <person name="Lipzen A.M."/>
            <person name="Meier-Kolthoff J.P."/>
            <person name="Ohm R.A."/>
            <person name="Otillar R.P."/>
            <person name="Pangilinan J.L."/>
            <person name="Peng Y."/>
            <person name="Rokas A."/>
            <person name="Rosa C.A."/>
            <person name="Scheuner C."/>
            <person name="Sibirny A.A."/>
            <person name="Slot J.C."/>
            <person name="Stielow J.B."/>
            <person name="Sun H."/>
            <person name="Kurtzman C.P."/>
            <person name="Blackwell M."/>
            <person name="Grigoriev I.V."/>
            <person name="Jeffries T.W."/>
        </authorList>
    </citation>
    <scope>NUCLEOTIDE SEQUENCE [LARGE SCALE GENOMIC DNA]</scope>
    <source>
        <strain evidence="4">NRRL Y-1626</strain>
    </source>
</reference>
<feature type="region of interest" description="Disordered" evidence="2">
    <location>
        <begin position="104"/>
        <end position="123"/>
    </location>
</feature>
<organism evidence="3 4">
    <name type="scientific">Hanseniaspora valbyensis NRRL Y-1626</name>
    <dbReference type="NCBI Taxonomy" id="766949"/>
    <lineage>
        <taxon>Eukaryota</taxon>
        <taxon>Fungi</taxon>
        <taxon>Dikarya</taxon>
        <taxon>Ascomycota</taxon>
        <taxon>Saccharomycotina</taxon>
        <taxon>Saccharomycetes</taxon>
        <taxon>Saccharomycodales</taxon>
        <taxon>Saccharomycodaceae</taxon>
        <taxon>Hanseniaspora</taxon>
    </lineage>
</organism>
<dbReference type="GO" id="GO:0003735">
    <property type="term" value="F:structural constituent of ribosome"/>
    <property type="evidence" value="ECO:0007669"/>
    <property type="project" value="InterPro"/>
</dbReference>
<dbReference type="Pfam" id="PF01250">
    <property type="entry name" value="Ribosomal_S6"/>
    <property type="match status" value="1"/>
</dbReference>
<accession>A0A1B7TJE9</accession>
<sequence length="123" mass="14010">MLFELVTIVRTPKLLGQKRYQDAKTFSENLGKLILNNRGVIRKIENNGLLQFQDLKRKHGETFFEGYKVTMLYDCSPVVQSQVMNNLVKDPRVLSHTAFSHNSKLSDKTASTTSDKVHGLLTQ</sequence>
<feature type="compositionally biased region" description="Polar residues" evidence="2">
    <location>
        <begin position="104"/>
        <end position="114"/>
    </location>
</feature>
<dbReference type="AlphaFoldDB" id="A0A1B7TJE9"/>
<dbReference type="InterPro" id="IPR014717">
    <property type="entry name" value="Transl_elong_EF1B/ribsomal_bS6"/>
</dbReference>
<dbReference type="Proteomes" id="UP000092321">
    <property type="component" value="Unassembled WGS sequence"/>
</dbReference>
<dbReference type="InterPro" id="IPR035980">
    <property type="entry name" value="Ribosomal_bS6_sf"/>
</dbReference>
<name>A0A1B7TJE9_9ASCO</name>
<gene>
    <name evidence="3" type="ORF">HANVADRAFT_51262</name>
</gene>
<keyword evidence="4" id="KW-1185">Reference proteome</keyword>
<comment type="similarity">
    <text evidence="1">Belongs to the bacterial ribosomal protein bS6 family.</text>
</comment>
<dbReference type="InterPro" id="IPR000529">
    <property type="entry name" value="Ribosomal_bS6"/>
</dbReference>
<evidence type="ECO:0000313" key="3">
    <source>
        <dbReference type="EMBL" id="OBA28818.1"/>
    </source>
</evidence>
<dbReference type="GO" id="GO:0005840">
    <property type="term" value="C:ribosome"/>
    <property type="evidence" value="ECO:0007669"/>
    <property type="project" value="InterPro"/>
</dbReference>
<evidence type="ECO:0000256" key="1">
    <source>
        <dbReference type="ARBA" id="ARBA00009512"/>
    </source>
</evidence>
<dbReference type="GO" id="GO:0006412">
    <property type="term" value="P:translation"/>
    <property type="evidence" value="ECO:0007669"/>
    <property type="project" value="InterPro"/>
</dbReference>
<evidence type="ECO:0008006" key="5">
    <source>
        <dbReference type="Google" id="ProtNLM"/>
    </source>
</evidence>
<proteinExistence type="inferred from homology"/>
<dbReference type="EMBL" id="LXPE01000002">
    <property type="protein sequence ID" value="OBA28818.1"/>
    <property type="molecule type" value="Genomic_DNA"/>
</dbReference>
<evidence type="ECO:0000256" key="2">
    <source>
        <dbReference type="SAM" id="MobiDB-lite"/>
    </source>
</evidence>
<dbReference type="OrthoDB" id="10259681at2759"/>
<dbReference type="SUPFAM" id="SSF54995">
    <property type="entry name" value="Ribosomal protein S6"/>
    <property type="match status" value="1"/>
</dbReference>
<protein>
    <recommendedName>
        <fullName evidence="5">Ribosomal protein S6</fullName>
    </recommendedName>
</protein>
<comment type="caution">
    <text evidence="3">The sequence shown here is derived from an EMBL/GenBank/DDBJ whole genome shotgun (WGS) entry which is preliminary data.</text>
</comment>
<evidence type="ECO:0000313" key="4">
    <source>
        <dbReference type="Proteomes" id="UP000092321"/>
    </source>
</evidence>